<dbReference type="Proteomes" id="UP000066737">
    <property type="component" value="Plasmid pSTJ003"/>
</dbReference>
<geneLocation type="plasmid" evidence="3">
    <name>pSTJ003</name>
</geneLocation>
<gene>
    <name evidence="2" type="ORF">HHUB_6053</name>
</gene>
<accession>A0A0U5H6X1</accession>
<feature type="transmembrane region" description="Helical" evidence="1">
    <location>
        <begin position="12"/>
        <end position="32"/>
    </location>
</feature>
<feature type="transmembrane region" description="Helical" evidence="1">
    <location>
        <begin position="126"/>
        <end position="147"/>
    </location>
</feature>
<feature type="transmembrane region" description="Helical" evidence="1">
    <location>
        <begin position="52"/>
        <end position="74"/>
    </location>
</feature>
<proteinExistence type="predicted"/>
<dbReference type="KEGG" id="hhb:Hhub_6053"/>
<feature type="transmembrane region" description="Helical" evidence="1">
    <location>
        <begin position="154"/>
        <end position="172"/>
    </location>
</feature>
<evidence type="ECO:0000313" key="3">
    <source>
        <dbReference type="Proteomes" id="UP000066737"/>
    </source>
</evidence>
<keyword evidence="1" id="KW-0812">Transmembrane</keyword>
<reference evidence="3" key="1">
    <citation type="journal article" date="2016" name="Environ. Microbiol.">
        <title>The complete genome of a viable archaeum isolated from 123-million-year-old rock salt.</title>
        <authorList>
            <person name="Jaakkola S.T."/>
            <person name="Pfeiffer F."/>
            <person name="Ravantti J.J."/>
            <person name="Guo Q."/>
            <person name="Liu Y."/>
            <person name="Chen X."/>
            <person name="Ma H."/>
            <person name="Yang C."/>
            <person name="Oksanen H.M."/>
            <person name="Bamford D.H."/>
        </authorList>
    </citation>
    <scope>NUCLEOTIDE SEQUENCE</scope>
    <source>
        <strain evidence="3">JI20-1</strain>
        <plasmid evidence="3">Plasmid pSTJ003</plasmid>
    </source>
</reference>
<evidence type="ECO:0000313" key="2">
    <source>
        <dbReference type="EMBL" id="CQH65061.1"/>
    </source>
</evidence>
<dbReference type="EMBL" id="LN831305">
    <property type="protein sequence ID" value="CQH65061.1"/>
    <property type="molecule type" value="Genomic_DNA"/>
</dbReference>
<evidence type="ECO:0008006" key="4">
    <source>
        <dbReference type="Google" id="ProtNLM"/>
    </source>
</evidence>
<keyword evidence="1" id="KW-1133">Transmembrane helix</keyword>
<keyword evidence="3" id="KW-1185">Reference proteome</keyword>
<name>A0A0U5H6X1_9EURY</name>
<sequence length="234" mass="24832">MGLREFRRTPALIGLLIALPLYFIGGFMYIVPEATLTIPISGESVTVTLSEFVAALVTPVTAGLLSGIVGLFLMQSSKAADDRLRLAGYRSRDLVVSRVSLLAAGGLIVSAVSLAIVLVGFSPVSIPAFVAATVLTALIYGVLGVIIGVSLSRLAGVYVMLFFPYVDMLLFQNPMATDSTAWTKALPGYFTTKATMDAAFTQGLDLWNFIGAVGYFTIVLLVGVVVFHRVTAIE</sequence>
<feature type="transmembrane region" description="Helical" evidence="1">
    <location>
        <begin position="95"/>
        <end position="120"/>
    </location>
</feature>
<evidence type="ECO:0000256" key="1">
    <source>
        <dbReference type="SAM" id="Phobius"/>
    </source>
</evidence>
<keyword evidence="1" id="KW-0472">Membrane</keyword>
<dbReference type="AlphaFoldDB" id="A0A0U5H6X1"/>
<organism evidence="2 3">
    <name type="scientific">Halobacterium hubeiense</name>
    <dbReference type="NCBI Taxonomy" id="1407499"/>
    <lineage>
        <taxon>Archaea</taxon>
        <taxon>Methanobacteriati</taxon>
        <taxon>Methanobacteriota</taxon>
        <taxon>Stenosarchaea group</taxon>
        <taxon>Halobacteria</taxon>
        <taxon>Halobacteriales</taxon>
        <taxon>Halobacteriaceae</taxon>
        <taxon>Halobacterium</taxon>
    </lineage>
</organism>
<protein>
    <recommendedName>
        <fullName evidence="4">ABC-type transport system permease protein</fullName>
    </recommendedName>
</protein>
<feature type="transmembrane region" description="Helical" evidence="1">
    <location>
        <begin position="206"/>
        <end position="227"/>
    </location>
</feature>